<dbReference type="InterPro" id="IPR000953">
    <property type="entry name" value="Chromo/chromo_shadow_dom"/>
</dbReference>
<name>A0A8J6E696_9EUKA</name>
<dbReference type="PROSITE" id="PS50013">
    <property type="entry name" value="CHROMO_2"/>
    <property type="match status" value="1"/>
</dbReference>
<feature type="compositionally biased region" description="Low complexity" evidence="1">
    <location>
        <begin position="477"/>
        <end position="500"/>
    </location>
</feature>
<gene>
    <name evidence="4" type="ORF">J8273_1875</name>
</gene>
<evidence type="ECO:0000259" key="3">
    <source>
        <dbReference type="PROSITE" id="PS50013"/>
    </source>
</evidence>
<organism evidence="4 5">
    <name type="scientific">Carpediemonas membranifera</name>
    <dbReference type="NCBI Taxonomy" id="201153"/>
    <lineage>
        <taxon>Eukaryota</taxon>
        <taxon>Metamonada</taxon>
        <taxon>Carpediemonas-like organisms</taxon>
        <taxon>Carpediemonas</taxon>
    </lineage>
</organism>
<accession>A0A8J6E696</accession>
<evidence type="ECO:0000256" key="2">
    <source>
        <dbReference type="SAM" id="SignalP"/>
    </source>
</evidence>
<dbReference type="CDD" id="cd00024">
    <property type="entry name" value="CD_CSD"/>
    <property type="match status" value="1"/>
</dbReference>
<dbReference type="Gene3D" id="2.40.50.40">
    <property type="match status" value="1"/>
</dbReference>
<evidence type="ECO:0000313" key="5">
    <source>
        <dbReference type="Proteomes" id="UP000717585"/>
    </source>
</evidence>
<dbReference type="InterPro" id="IPR023780">
    <property type="entry name" value="Chromo_domain"/>
</dbReference>
<proteinExistence type="predicted"/>
<dbReference type="Pfam" id="PF00385">
    <property type="entry name" value="Chromo"/>
    <property type="match status" value="1"/>
</dbReference>
<dbReference type="SMART" id="SM00298">
    <property type="entry name" value="CHROMO"/>
    <property type="match status" value="1"/>
</dbReference>
<dbReference type="OrthoDB" id="433924at2759"/>
<feature type="domain" description="Chromo" evidence="3">
    <location>
        <begin position="703"/>
        <end position="755"/>
    </location>
</feature>
<comment type="caution">
    <text evidence="4">The sequence shown here is derived from an EMBL/GenBank/DDBJ whole genome shotgun (WGS) entry which is preliminary data.</text>
</comment>
<feature type="signal peptide" evidence="2">
    <location>
        <begin position="1"/>
        <end position="18"/>
    </location>
</feature>
<reference evidence="4" key="1">
    <citation type="submission" date="2021-05" db="EMBL/GenBank/DDBJ databases">
        <title>A free-living protist that lacks canonical eukaryotic 1 DNA replication and segregation systems.</title>
        <authorList>
            <person name="Salas-Leiva D.E."/>
            <person name="Tromer E.C."/>
            <person name="Curtis B.A."/>
            <person name="Jerlstrom-Hultqvist J."/>
            <person name="Kolisko M."/>
            <person name="Yi Z."/>
            <person name="Salas-Leiva J.S."/>
            <person name="Gallot-Lavallee L."/>
            <person name="Kops G.J.P.L."/>
            <person name="Archibald J.M."/>
            <person name="Simpson A.G.B."/>
            <person name="Roger A.J."/>
        </authorList>
    </citation>
    <scope>NUCLEOTIDE SEQUENCE</scope>
    <source>
        <strain evidence="4">BICM</strain>
    </source>
</reference>
<dbReference type="AlphaFoldDB" id="A0A8J6E696"/>
<feature type="region of interest" description="Disordered" evidence="1">
    <location>
        <begin position="615"/>
        <end position="643"/>
    </location>
</feature>
<keyword evidence="2" id="KW-0732">Signal</keyword>
<keyword evidence="5" id="KW-1185">Reference proteome</keyword>
<evidence type="ECO:0000256" key="1">
    <source>
        <dbReference type="SAM" id="MobiDB-lite"/>
    </source>
</evidence>
<dbReference type="InterPro" id="IPR016197">
    <property type="entry name" value="Chromo-like_dom_sf"/>
</dbReference>
<feature type="region of interest" description="Disordered" evidence="1">
    <location>
        <begin position="477"/>
        <end position="575"/>
    </location>
</feature>
<sequence length="816" mass="90082">MHLVPFLCGAFFGALVMAALNEAIGLDPHGGSEYSIFCTVRDLNDDLSAKKAVRISRTTDVESLWRLLRDLNVSPHTHEMYTRQFGEEPHRVPLLSPPSLHIPTTWPTSKTVAENISEYLTRTEMQKGIQMNASANLVGGTIVSGGVIFRFHRYIRRAAWGPRKAAQMPRATASASLSFVSRVPSFMFATAARPQDAVVLQLTAGTESGSFAFVILIRMGTTARYVYLLPGSTASVFDINNKELLAGTSLQIEVYKAFDTAWLKATAIDKPVDVTKRSDLQGLSPAELQNIHVEPTRRMLSLAPNLFQTVPVPLIAAFGDEEKHVAEIRPLCIATFKYGQMVGVTRALPLETSIDELKAVASEIIGTTQPVTLLHNLQPIDRLPLATTCVLEVLLVWSDAEDWFVSKPITTPLWIVRSAATLPMGNTGRFTVQIGSISHVERVPVLDEVYNKLGFDQRKFYPKPTNQVTVMRPVASTSTPKAATPAPRTATPAVPAGTPKDAARMATAGPVNSAKPKAQPAKEPQADRSSVESRAAVAEQKKRALAELEEEEVEETRPAPTAGQGKRAHVASDSDIEEIEILSESEGKTASEPMQTVPLKDALLATQMASDVDTKHDMLEKQREQREAEQRLLQKQQRESSARRAALLKERQDEVLKKMVAAKAAEEKKAEAAKKVKKLKAEKKLERKKAAKRKKQEEADDIYTVQHVVGIDTRKKPTKYLVKWENWPDSANTWEPMENFQTASIGKPPVIRAFELACYRHRNEGLAIPQSGRLNLLELRKSGKAEVAQAARLVVHNMHKYVAQAESDLPDPAKKQ</sequence>
<dbReference type="SUPFAM" id="SSF54160">
    <property type="entry name" value="Chromo domain-like"/>
    <property type="match status" value="1"/>
</dbReference>
<evidence type="ECO:0000313" key="4">
    <source>
        <dbReference type="EMBL" id="KAG9396832.1"/>
    </source>
</evidence>
<dbReference type="EMBL" id="JAHDYR010000005">
    <property type="protein sequence ID" value="KAG9396832.1"/>
    <property type="molecule type" value="Genomic_DNA"/>
</dbReference>
<dbReference type="Proteomes" id="UP000717585">
    <property type="component" value="Unassembled WGS sequence"/>
</dbReference>
<feature type="chain" id="PRO_5035218047" evidence="2">
    <location>
        <begin position="19"/>
        <end position="816"/>
    </location>
</feature>
<protein>
    <submittedName>
        <fullName evidence="4">Chromo (CHRromatin Organization MOdifier) domain</fullName>
    </submittedName>
</protein>